<accession>A0A835ZCC0</accession>
<dbReference type="InterPro" id="IPR001480">
    <property type="entry name" value="Bulb-type_lectin_dom"/>
</dbReference>
<evidence type="ECO:0000256" key="1">
    <source>
        <dbReference type="SAM" id="SignalP"/>
    </source>
</evidence>
<dbReference type="Gene3D" id="2.90.10.10">
    <property type="entry name" value="Bulb-type lectin domain"/>
    <property type="match status" value="2"/>
</dbReference>
<evidence type="ECO:0000313" key="3">
    <source>
        <dbReference type="EMBL" id="KAG5187639.1"/>
    </source>
</evidence>
<dbReference type="AlphaFoldDB" id="A0A835ZCC0"/>
<comment type="caution">
    <text evidence="3">The sequence shown here is derived from an EMBL/GenBank/DDBJ whole genome shotgun (WGS) entry which is preliminary data.</text>
</comment>
<dbReference type="Proteomes" id="UP000664859">
    <property type="component" value="Unassembled WGS sequence"/>
</dbReference>
<keyword evidence="1" id="KW-0732">Signal</keyword>
<proteinExistence type="predicted"/>
<reference evidence="3" key="1">
    <citation type="submission" date="2021-02" db="EMBL/GenBank/DDBJ databases">
        <title>First Annotated Genome of the Yellow-green Alga Tribonema minus.</title>
        <authorList>
            <person name="Mahan K.M."/>
        </authorList>
    </citation>
    <scope>NUCLEOTIDE SEQUENCE</scope>
    <source>
        <strain evidence="3">UTEX B ZZ1240</strain>
    </source>
</reference>
<feature type="signal peptide" evidence="1">
    <location>
        <begin position="1"/>
        <end position="23"/>
    </location>
</feature>
<dbReference type="SUPFAM" id="SSF51110">
    <property type="entry name" value="alpha-D-mannose-specific plant lectins"/>
    <property type="match status" value="2"/>
</dbReference>
<sequence length="304" mass="34077">MDASMRWVGELLLALQRLLGVKCHHMLMPGERLNRGQSIYANQYKLQQEDQKLVLYQGTVPIWSNGCQHCGVMYTIMQHDGNLVSYDKTGQPVWSTDTHAAGACLMVRFVGLLGVVASLNMFCSFEGAEVLWECKGRKRALHNNLIEWTGAGRYDPNWSCGTPFDMSPGKSVFRRSRNAHTLQPMERLDCGQHIAAGQYRLVQQEDHNLVLYHNGAQKWANNRTGSDAMYTLLHLDGYLASYNSSHRCVWSSSSVGDGAAQEGAQLVLTQDGLLGLVLEDPVRVLWECLGRQVELCQCLQENKT</sequence>
<name>A0A835ZCC0_9STRA</name>
<feature type="chain" id="PRO_5032785873" description="Bulb-type lectin domain-containing protein" evidence="1">
    <location>
        <begin position="24"/>
        <end position="304"/>
    </location>
</feature>
<dbReference type="PROSITE" id="PS50927">
    <property type="entry name" value="BULB_LECTIN"/>
    <property type="match status" value="1"/>
</dbReference>
<dbReference type="InterPro" id="IPR036426">
    <property type="entry name" value="Bulb-type_lectin_dom_sf"/>
</dbReference>
<dbReference type="SMART" id="SM00108">
    <property type="entry name" value="B_lectin"/>
    <property type="match status" value="2"/>
</dbReference>
<protein>
    <recommendedName>
        <fullName evidence="2">Bulb-type lectin domain-containing protein</fullName>
    </recommendedName>
</protein>
<evidence type="ECO:0000259" key="2">
    <source>
        <dbReference type="PROSITE" id="PS50927"/>
    </source>
</evidence>
<gene>
    <name evidence="3" type="ORF">JKP88DRAFT_267812</name>
</gene>
<dbReference type="OrthoDB" id="1884773at2759"/>
<dbReference type="EMBL" id="JAFCMP010000086">
    <property type="protein sequence ID" value="KAG5187639.1"/>
    <property type="molecule type" value="Genomic_DNA"/>
</dbReference>
<evidence type="ECO:0000313" key="4">
    <source>
        <dbReference type="Proteomes" id="UP000664859"/>
    </source>
</evidence>
<feature type="domain" description="Bulb-type lectin" evidence="2">
    <location>
        <begin position="179"/>
        <end position="289"/>
    </location>
</feature>
<organism evidence="3 4">
    <name type="scientific">Tribonema minus</name>
    <dbReference type="NCBI Taxonomy" id="303371"/>
    <lineage>
        <taxon>Eukaryota</taxon>
        <taxon>Sar</taxon>
        <taxon>Stramenopiles</taxon>
        <taxon>Ochrophyta</taxon>
        <taxon>PX clade</taxon>
        <taxon>Xanthophyceae</taxon>
        <taxon>Tribonematales</taxon>
        <taxon>Tribonemataceae</taxon>
        <taxon>Tribonema</taxon>
    </lineage>
</organism>
<keyword evidence="4" id="KW-1185">Reference proteome</keyword>